<evidence type="ECO:0000313" key="5">
    <source>
        <dbReference type="EMBL" id="OAA65786.1"/>
    </source>
</evidence>
<dbReference type="SUPFAM" id="SSF57959">
    <property type="entry name" value="Leucine zipper domain"/>
    <property type="match status" value="1"/>
</dbReference>
<keyword evidence="6" id="KW-1185">Reference proteome</keyword>
<dbReference type="Gene3D" id="1.20.5.170">
    <property type="match status" value="1"/>
</dbReference>
<gene>
    <name evidence="5" type="ORF">SPI_02573</name>
</gene>
<dbReference type="EMBL" id="AZHD01000003">
    <property type="protein sequence ID" value="OAA65786.1"/>
    <property type="molecule type" value="Genomic_DNA"/>
</dbReference>
<feature type="region of interest" description="Disordered" evidence="3">
    <location>
        <begin position="107"/>
        <end position="127"/>
    </location>
</feature>
<evidence type="ECO:0000256" key="1">
    <source>
        <dbReference type="ARBA" id="ARBA00004123"/>
    </source>
</evidence>
<dbReference type="InterPro" id="IPR050936">
    <property type="entry name" value="AP-1-like"/>
</dbReference>
<dbReference type="STRING" id="1081102.A0A167Y3J6"/>
<dbReference type="PANTHER" id="PTHR40621:SF6">
    <property type="entry name" value="AP-1-LIKE TRANSCRIPTION FACTOR YAP1-RELATED"/>
    <property type="match status" value="1"/>
</dbReference>
<organism evidence="5 6">
    <name type="scientific">Niveomyces insectorum RCEF 264</name>
    <dbReference type="NCBI Taxonomy" id="1081102"/>
    <lineage>
        <taxon>Eukaryota</taxon>
        <taxon>Fungi</taxon>
        <taxon>Dikarya</taxon>
        <taxon>Ascomycota</taxon>
        <taxon>Pezizomycotina</taxon>
        <taxon>Sordariomycetes</taxon>
        <taxon>Hypocreomycetidae</taxon>
        <taxon>Hypocreales</taxon>
        <taxon>Cordycipitaceae</taxon>
        <taxon>Niveomyces</taxon>
    </lineage>
</organism>
<comment type="subcellular location">
    <subcellularLocation>
        <location evidence="1">Nucleus</location>
    </subcellularLocation>
</comment>
<dbReference type="PANTHER" id="PTHR40621">
    <property type="entry name" value="TRANSCRIPTION FACTOR KAPC-RELATED"/>
    <property type="match status" value="1"/>
</dbReference>
<dbReference type="InterPro" id="IPR046347">
    <property type="entry name" value="bZIP_sf"/>
</dbReference>
<dbReference type="GO" id="GO:0000976">
    <property type="term" value="F:transcription cis-regulatory region binding"/>
    <property type="evidence" value="ECO:0007669"/>
    <property type="project" value="InterPro"/>
</dbReference>
<keyword evidence="2" id="KW-0539">Nucleus</keyword>
<dbReference type="GO" id="GO:0001228">
    <property type="term" value="F:DNA-binding transcription activator activity, RNA polymerase II-specific"/>
    <property type="evidence" value="ECO:0007669"/>
    <property type="project" value="TreeGrafter"/>
</dbReference>
<dbReference type="GO" id="GO:0090575">
    <property type="term" value="C:RNA polymerase II transcription regulator complex"/>
    <property type="evidence" value="ECO:0007669"/>
    <property type="project" value="TreeGrafter"/>
</dbReference>
<dbReference type="AlphaFoldDB" id="A0A167Y3J6"/>
<dbReference type="Proteomes" id="UP000076874">
    <property type="component" value="Unassembled WGS sequence"/>
</dbReference>
<feature type="domain" description="BZIP" evidence="4">
    <location>
        <begin position="14"/>
        <end position="78"/>
    </location>
</feature>
<sequence length="266" mass="29274">MTRNIFRLFNPTGPQEDRLEKRRAQLRQAQQTYRERKDRYTKALEADLARSRAEEARLWRENERLQSIVSQLTVHCPADVVDIVLGGQPAPVLSSLSPASAGFSTPLSNDYGLSPPAQSHTPSPSARLGDLDPVELGMEFVLTLEEPCLGHLNGDPSCPHNPNQHSLTVSGKLCSFNTPPPIIPFTAPAPGSLDYKTTPKAILESMLSLSSAIGAPDNGITPVQAWHRIRAEPHFSRLALGSLRALAATLRDLVKCHGYEFRLVWM</sequence>
<evidence type="ECO:0000259" key="4">
    <source>
        <dbReference type="SMART" id="SM00338"/>
    </source>
</evidence>
<protein>
    <submittedName>
        <fullName evidence="5">Basic-leucine zipper (BZIP) transcription factor</fullName>
    </submittedName>
</protein>
<name>A0A167Y3J6_9HYPO</name>
<evidence type="ECO:0000256" key="2">
    <source>
        <dbReference type="ARBA" id="ARBA00023242"/>
    </source>
</evidence>
<dbReference type="OrthoDB" id="2590011at2759"/>
<dbReference type="SMART" id="SM00338">
    <property type="entry name" value="BRLZ"/>
    <property type="match status" value="1"/>
</dbReference>
<accession>A0A167Y3J6</accession>
<proteinExistence type="predicted"/>
<comment type="caution">
    <text evidence="5">The sequence shown here is derived from an EMBL/GenBank/DDBJ whole genome shotgun (WGS) entry which is preliminary data.</text>
</comment>
<reference evidence="5 6" key="1">
    <citation type="journal article" date="2016" name="Genome Biol. Evol.">
        <title>Divergent and convergent evolution of fungal pathogenicity.</title>
        <authorList>
            <person name="Shang Y."/>
            <person name="Xiao G."/>
            <person name="Zheng P."/>
            <person name="Cen K."/>
            <person name="Zhan S."/>
            <person name="Wang C."/>
        </authorList>
    </citation>
    <scope>NUCLEOTIDE SEQUENCE [LARGE SCALE GENOMIC DNA]</scope>
    <source>
        <strain evidence="5 6">RCEF 264</strain>
    </source>
</reference>
<evidence type="ECO:0000256" key="3">
    <source>
        <dbReference type="SAM" id="MobiDB-lite"/>
    </source>
</evidence>
<evidence type="ECO:0000313" key="6">
    <source>
        <dbReference type="Proteomes" id="UP000076874"/>
    </source>
</evidence>
<dbReference type="CDD" id="cd14688">
    <property type="entry name" value="bZIP_YAP"/>
    <property type="match status" value="1"/>
</dbReference>
<dbReference type="InterPro" id="IPR004827">
    <property type="entry name" value="bZIP"/>
</dbReference>